<evidence type="ECO:0000256" key="1">
    <source>
        <dbReference type="ARBA" id="ARBA00022729"/>
    </source>
</evidence>
<keyword evidence="4" id="KW-1185">Reference proteome</keyword>
<sequence>MRHSHAHPHPHSRSLVALTLSIAAGTGLLVGSAAQAGPRLDKIMQTKTLRVGTTGDYRPFAIKTDAGYSGHDVDVIEAMAKEMGVKIEWVPTTWPQLMPDLKADRYDVAVGGITRNVARITQADMLPGYAPFGKVALVRNADKQKFTTPESLNQGSVRVIKNPGGTNEAYVLQNLTAAQVSTHDKNAEIPALIAEGKGDVMITETYEALHYAHTDPRLHAAFLDKPLTPVNMLGFMFPADDADYARVLRFTWNQIDHRGGLKASAQKWLK</sequence>
<dbReference type="SMART" id="SM00062">
    <property type="entry name" value="PBPb"/>
    <property type="match status" value="1"/>
</dbReference>
<dbReference type="KEGG" id="drg:H9K76_05625"/>
<evidence type="ECO:0000313" key="4">
    <source>
        <dbReference type="Proteomes" id="UP000515811"/>
    </source>
</evidence>
<protein>
    <submittedName>
        <fullName evidence="3">Transporter substrate-binding domain-containing protein</fullName>
    </submittedName>
</protein>
<organism evidence="3 4">
    <name type="scientific">Diaphorobacter ruginosibacter</name>
    <dbReference type="NCBI Taxonomy" id="1715720"/>
    <lineage>
        <taxon>Bacteria</taxon>
        <taxon>Pseudomonadati</taxon>
        <taxon>Pseudomonadota</taxon>
        <taxon>Betaproteobacteria</taxon>
        <taxon>Burkholderiales</taxon>
        <taxon>Comamonadaceae</taxon>
        <taxon>Diaphorobacter</taxon>
    </lineage>
</organism>
<dbReference type="InterPro" id="IPR001638">
    <property type="entry name" value="Solute-binding_3/MltF_N"/>
</dbReference>
<dbReference type="EMBL" id="CP060714">
    <property type="protein sequence ID" value="QNN58322.1"/>
    <property type="molecule type" value="Genomic_DNA"/>
</dbReference>
<proteinExistence type="predicted"/>
<keyword evidence="1" id="KW-0732">Signal</keyword>
<dbReference type="Pfam" id="PF00497">
    <property type="entry name" value="SBP_bac_3"/>
    <property type="match status" value="1"/>
</dbReference>
<dbReference type="PANTHER" id="PTHR35936:SF19">
    <property type="entry name" value="AMINO-ACID-BINDING PROTEIN YXEM-RELATED"/>
    <property type="match status" value="1"/>
</dbReference>
<dbReference type="Gene3D" id="3.40.190.10">
    <property type="entry name" value="Periplasmic binding protein-like II"/>
    <property type="match status" value="2"/>
</dbReference>
<dbReference type="Proteomes" id="UP000515811">
    <property type="component" value="Chromosome"/>
</dbReference>
<dbReference type="AlphaFoldDB" id="A0A7G9RRU7"/>
<dbReference type="RefSeq" id="WP_187598610.1">
    <property type="nucleotide sequence ID" value="NZ_CP060714.1"/>
</dbReference>
<gene>
    <name evidence="3" type="ORF">H9K76_05625</name>
</gene>
<dbReference type="SUPFAM" id="SSF53850">
    <property type="entry name" value="Periplasmic binding protein-like II"/>
    <property type="match status" value="1"/>
</dbReference>
<evidence type="ECO:0000313" key="3">
    <source>
        <dbReference type="EMBL" id="QNN58322.1"/>
    </source>
</evidence>
<feature type="domain" description="Solute-binding protein family 3/N-terminal" evidence="2">
    <location>
        <begin position="48"/>
        <end position="270"/>
    </location>
</feature>
<evidence type="ECO:0000259" key="2">
    <source>
        <dbReference type="SMART" id="SM00062"/>
    </source>
</evidence>
<dbReference type="PANTHER" id="PTHR35936">
    <property type="entry name" value="MEMBRANE-BOUND LYTIC MUREIN TRANSGLYCOSYLASE F"/>
    <property type="match status" value="1"/>
</dbReference>
<name>A0A7G9RRU7_9BURK</name>
<accession>A0A7G9RRU7</accession>
<reference evidence="3 4" key="1">
    <citation type="submission" date="2020-08" db="EMBL/GenBank/DDBJ databases">
        <title>Genome sequence of Diaphorobacter ruginosibacter DSM 27467T.</title>
        <authorList>
            <person name="Hyun D.-W."/>
            <person name="Bae J.-W."/>
        </authorList>
    </citation>
    <scope>NUCLEOTIDE SEQUENCE [LARGE SCALE GENOMIC DNA]</scope>
    <source>
        <strain evidence="3 4">DSM 27467</strain>
    </source>
</reference>